<sequence>MAEASDCKRQIVKIGENNVELQYYLLSPVTGARVVLGEYTVAYGQTKIDNDRISADAEWEFWDGLDAKGIADKIKTAANEVDYFNLIQDVMTNAADGTVIDLE</sequence>
<dbReference type="EMBL" id="MT141491">
    <property type="protein sequence ID" value="QJA63165.1"/>
    <property type="molecule type" value="Genomic_DNA"/>
</dbReference>
<dbReference type="AlphaFoldDB" id="A0A6M3J1E6"/>
<organism evidence="1">
    <name type="scientific">viral metagenome</name>
    <dbReference type="NCBI Taxonomy" id="1070528"/>
    <lineage>
        <taxon>unclassified sequences</taxon>
        <taxon>metagenomes</taxon>
        <taxon>organismal metagenomes</taxon>
    </lineage>
</organism>
<accession>A0A6M3J1E6</accession>
<evidence type="ECO:0000313" key="1">
    <source>
        <dbReference type="EMBL" id="QJA63165.1"/>
    </source>
</evidence>
<gene>
    <name evidence="1" type="ORF">MM415B00647_0038</name>
</gene>
<proteinExistence type="predicted"/>
<name>A0A6M3J1E6_9ZZZZ</name>
<protein>
    <submittedName>
        <fullName evidence="1">Uncharacterized protein</fullName>
    </submittedName>
</protein>
<reference evidence="1" key="1">
    <citation type="submission" date="2020-03" db="EMBL/GenBank/DDBJ databases">
        <title>The deep terrestrial virosphere.</title>
        <authorList>
            <person name="Holmfeldt K."/>
            <person name="Nilsson E."/>
            <person name="Simone D."/>
            <person name="Lopez-Fernandez M."/>
            <person name="Wu X."/>
            <person name="de Brujin I."/>
            <person name="Lundin D."/>
            <person name="Andersson A."/>
            <person name="Bertilsson S."/>
            <person name="Dopson M."/>
        </authorList>
    </citation>
    <scope>NUCLEOTIDE SEQUENCE</scope>
    <source>
        <strain evidence="1">MM415B00647</strain>
    </source>
</reference>